<evidence type="ECO:0000256" key="3">
    <source>
        <dbReference type="SAM" id="SignalP"/>
    </source>
</evidence>
<gene>
    <name evidence="4" type="ORF">PACLA_8A059107</name>
</gene>
<evidence type="ECO:0000313" key="4">
    <source>
        <dbReference type="EMBL" id="CAB4003866.1"/>
    </source>
</evidence>
<name>A0A6S7HH34_PARCT</name>
<accession>A0A6S7HH34</accession>
<keyword evidence="5" id="KW-1185">Reference proteome</keyword>
<comment type="caution">
    <text evidence="4">The sequence shown here is derived from an EMBL/GenBank/DDBJ whole genome shotgun (WGS) entry which is preliminary data.</text>
</comment>
<keyword evidence="2" id="KW-0812">Transmembrane</keyword>
<feature type="signal peptide" evidence="3">
    <location>
        <begin position="1"/>
        <end position="23"/>
    </location>
</feature>
<feature type="region of interest" description="Disordered" evidence="1">
    <location>
        <begin position="277"/>
        <end position="330"/>
    </location>
</feature>
<keyword evidence="2" id="KW-0472">Membrane</keyword>
<dbReference type="AlphaFoldDB" id="A0A6S7HH34"/>
<dbReference type="Proteomes" id="UP001152795">
    <property type="component" value="Unassembled WGS sequence"/>
</dbReference>
<dbReference type="EMBL" id="CACRXK020004747">
    <property type="protein sequence ID" value="CAB4003866.1"/>
    <property type="molecule type" value="Genomic_DNA"/>
</dbReference>
<feature type="chain" id="PRO_5043545919" evidence="3">
    <location>
        <begin position="24"/>
        <end position="330"/>
    </location>
</feature>
<evidence type="ECO:0000256" key="1">
    <source>
        <dbReference type="SAM" id="MobiDB-lite"/>
    </source>
</evidence>
<keyword evidence="3" id="KW-0732">Signal</keyword>
<reference evidence="4" key="1">
    <citation type="submission" date="2020-04" db="EMBL/GenBank/DDBJ databases">
        <authorList>
            <person name="Alioto T."/>
            <person name="Alioto T."/>
            <person name="Gomez Garrido J."/>
        </authorList>
    </citation>
    <scope>NUCLEOTIDE SEQUENCE</scope>
    <source>
        <strain evidence="4">A484AB</strain>
    </source>
</reference>
<protein>
    <submittedName>
        <fullName evidence="4">Uncharacterized protein</fullName>
    </submittedName>
</protein>
<proteinExistence type="predicted"/>
<feature type="transmembrane region" description="Helical" evidence="2">
    <location>
        <begin position="201"/>
        <end position="229"/>
    </location>
</feature>
<feature type="compositionally biased region" description="Low complexity" evidence="1">
    <location>
        <begin position="293"/>
        <end position="302"/>
    </location>
</feature>
<sequence>MACIKSSTCICVIFLAVLSQVESGACKHGYSCDSPAYCCQKVNVCRYNCIGEPCTSSSHCGPGEYCCNDTCALNCSSCSVNHHCLSGEYCCDRGQSLSGKCARSCIGKSCKYDSHCGSDESCCSNGTCASSCIGEPCKYDSDCVSSEYYRNVYRGHGECANSSLRIQCNSDNDCNTTGKCCYKNDSYKECKDCESESTVPVGWLVVVGILLIPTGIIVFFMCAIAACGWCCDWCHQRMREVLPRRATFRFGQQRRSLSEPPLTSLRTATFESRETQVATSLESHDEEEEEQQQEQQHTPQEQPLNVQNLEPYPQRTPITIPHFVPTSIPQ</sequence>
<evidence type="ECO:0000313" key="5">
    <source>
        <dbReference type="Proteomes" id="UP001152795"/>
    </source>
</evidence>
<evidence type="ECO:0000256" key="2">
    <source>
        <dbReference type="SAM" id="Phobius"/>
    </source>
</evidence>
<keyword evidence="2" id="KW-1133">Transmembrane helix</keyword>
<organism evidence="4 5">
    <name type="scientific">Paramuricea clavata</name>
    <name type="common">Red gorgonian</name>
    <name type="synonym">Violescent sea-whip</name>
    <dbReference type="NCBI Taxonomy" id="317549"/>
    <lineage>
        <taxon>Eukaryota</taxon>
        <taxon>Metazoa</taxon>
        <taxon>Cnidaria</taxon>
        <taxon>Anthozoa</taxon>
        <taxon>Octocorallia</taxon>
        <taxon>Malacalcyonacea</taxon>
        <taxon>Plexauridae</taxon>
        <taxon>Paramuricea</taxon>
    </lineage>
</organism>